<dbReference type="Proteomes" id="UP001489004">
    <property type="component" value="Unassembled WGS sequence"/>
</dbReference>
<reference evidence="1 2" key="1">
    <citation type="journal article" date="2024" name="Nat. Commun.">
        <title>Phylogenomics reveals the evolutionary origins of lichenization in chlorophyte algae.</title>
        <authorList>
            <person name="Puginier C."/>
            <person name="Libourel C."/>
            <person name="Otte J."/>
            <person name="Skaloud P."/>
            <person name="Haon M."/>
            <person name="Grisel S."/>
            <person name="Petersen M."/>
            <person name="Berrin J.G."/>
            <person name="Delaux P.M."/>
            <person name="Dal Grande F."/>
            <person name="Keller J."/>
        </authorList>
    </citation>
    <scope>NUCLEOTIDE SEQUENCE [LARGE SCALE GENOMIC DNA]</scope>
    <source>
        <strain evidence="1 2">SAG 2043</strain>
    </source>
</reference>
<dbReference type="AlphaFoldDB" id="A0AAW1QA01"/>
<organism evidence="1 2">
    <name type="scientific">[Myrmecia] bisecta</name>
    <dbReference type="NCBI Taxonomy" id="41462"/>
    <lineage>
        <taxon>Eukaryota</taxon>
        <taxon>Viridiplantae</taxon>
        <taxon>Chlorophyta</taxon>
        <taxon>core chlorophytes</taxon>
        <taxon>Trebouxiophyceae</taxon>
        <taxon>Trebouxiales</taxon>
        <taxon>Trebouxiaceae</taxon>
        <taxon>Myrmecia</taxon>
    </lineage>
</organism>
<sequence length="116" mass="13071">MADGIERCRKTYTEINESNNRYIARLTEENLALYKEKYAGNAAGIADGSVTIPQGDMRGIYKALRDGLAHGATNKYLELCLKVVAFHLLHHVPPSEIELYGLQRLLEDDETDFDVK</sequence>
<keyword evidence="2" id="KW-1185">Reference proteome</keyword>
<comment type="caution">
    <text evidence="1">The sequence shown here is derived from an EMBL/GenBank/DDBJ whole genome shotgun (WGS) entry which is preliminary data.</text>
</comment>
<evidence type="ECO:0000313" key="2">
    <source>
        <dbReference type="Proteomes" id="UP001489004"/>
    </source>
</evidence>
<name>A0AAW1QA01_9CHLO</name>
<proteinExistence type="predicted"/>
<accession>A0AAW1QA01</accession>
<protein>
    <submittedName>
        <fullName evidence="1">Uncharacterized protein</fullName>
    </submittedName>
</protein>
<evidence type="ECO:0000313" key="1">
    <source>
        <dbReference type="EMBL" id="KAK9817227.1"/>
    </source>
</evidence>
<dbReference type="EMBL" id="JALJOR010000005">
    <property type="protein sequence ID" value="KAK9817227.1"/>
    <property type="molecule type" value="Genomic_DNA"/>
</dbReference>
<gene>
    <name evidence="1" type="ORF">WJX72_011348</name>
</gene>